<dbReference type="RefSeq" id="XP_021873762.1">
    <property type="nucleotide sequence ID" value="XM_022012275.1"/>
</dbReference>
<evidence type="ECO:0000313" key="2">
    <source>
        <dbReference type="Proteomes" id="UP000193218"/>
    </source>
</evidence>
<dbReference type="Proteomes" id="UP000193218">
    <property type="component" value="Unassembled WGS sequence"/>
</dbReference>
<dbReference type="EMBL" id="NBSH01000002">
    <property type="protein sequence ID" value="ORX39977.1"/>
    <property type="molecule type" value="Genomic_DNA"/>
</dbReference>
<dbReference type="GeneID" id="33554083"/>
<dbReference type="InParanoid" id="A0A1Y1UQX2"/>
<organism evidence="1 2">
    <name type="scientific">Kockovaella imperatae</name>
    <dbReference type="NCBI Taxonomy" id="4999"/>
    <lineage>
        <taxon>Eukaryota</taxon>
        <taxon>Fungi</taxon>
        <taxon>Dikarya</taxon>
        <taxon>Basidiomycota</taxon>
        <taxon>Agaricomycotina</taxon>
        <taxon>Tremellomycetes</taxon>
        <taxon>Tremellales</taxon>
        <taxon>Cuniculitremaceae</taxon>
        <taxon>Kockovaella</taxon>
    </lineage>
</organism>
<proteinExistence type="predicted"/>
<name>A0A1Y1UQX2_9TREE</name>
<evidence type="ECO:0000313" key="1">
    <source>
        <dbReference type="EMBL" id="ORX39977.1"/>
    </source>
</evidence>
<accession>A0A1Y1UQX2</accession>
<sequence length="425" mass="48330">MYWGERYFPTEGKELTGQYTIIMSDISDPTSSGDASTLEGRVTNWQDQQSVTEEPITLQDTINSLKRWRVVAEEHSLPATAEARIFVRTQILRCIDNAIEGIIRSHRSFLTDWTRISRMLSQGDRQMVKRILDKEQAVELDERSKTFIEDLLPERRDRLDLRKSLNAFWENQTMLNTWVTDDFYTSQKQFADGMRKLENADFAFGRREASDDYDDSLKQASAIGDTSDAKSQKARLVRDRTRQLVKLYRQHSQGSFDESMSYLNYTLLDLSKHNVDTQMGWKLVQLVDHTALVGDPDSEQDTDLGWSIGDWGIQSLSNIGVEFRELYTTTVNAPRTEEATTAARHELAKGILDSVNRHVQNPDSDTPTGLPNPGDYETLVLRLEGVITKAKATFPDGSIMWSAPNFVDQIGLAGVEGAEDWVPME</sequence>
<protein>
    <submittedName>
        <fullName evidence="1">Uncharacterized protein</fullName>
    </submittedName>
</protein>
<gene>
    <name evidence="1" type="ORF">BD324DRAFT_247327</name>
</gene>
<reference evidence="1 2" key="1">
    <citation type="submission" date="2017-03" db="EMBL/GenBank/DDBJ databases">
        <title>Widespread Adenine N6-methylation of Active Genes in Fungi.</title>
        <authorList>
            <consortium name="DOE Joint Genome Institute"/>
            <person name="Mondo S.J."/>
            <person name="Dannebaum R.O."/>
            <person name="Kuo R.C."/>
            <person name="Louie K.B."/>
            <person name="Bewick A.J."/>
            <person name="Labutti K."/>
            <person name="Haridas S."/>
            <person name="Kuo A."/>
            <person name="Salamov A."/>
            <person name="Ahrendt S.R."/>
            <person name="Lau R."/>
            <person name="Bowen B.P."/>
            <person name="Lipzen A."/>
            <person name="Sullivan W."/>
            <person name="Andreopoulos W.B."/>
            <person name="Clum A."/>
            <person name="Lindquist E."/>
            <person name="Daum C."/>
            <person name="Northen T.R."/>
            <person name="Ramamoorthy G."/>
            <person name="Schmitz R.J."/>
            <person name="Gryganskyi A."/>
            <person name="Culley D."/>
            <person name="Magnuson J."/>
            <person name="James T.Y."/>
            <person name="O'Malley M.A."/>
            <person name="Stajich J.E."/>
            <person name="Spatafora J.W."/>
            <person name="Visel A."/>
            <person name="Grigoriev I.V."/>
        </authorList>
    </citation>
    <scope>NUCLEOTIDE SEQUENCE [LARGE SCALE GENOMIC DNA]</scope>
    <source>
        <strain evidence="1 2">NRRL Y-17943</strain>
    </source>
</reference>
<keyword evidence="2" id="KW-1185">Reference proteome</keyword>
<comment type="caution">
    <text evidence="1">The sequence shown here is derived from an EMBL/GenBank/DDBJ whole genome shotgun (WGS) entry which is preliminary data.</text>
</comment>
<dbReference type="AlphaFoldDB" id="A0A1Y1UQX2"/>